<comment type="caution">
    <text evidence="1">The sequence shown here is derived from an EMBL/GenBank/DDBJ whole genome shotgun (WGS) entry which is preliminary data.</text>
</comment>
<protein>
    <recommendedName>
        <fullName evidence="3">DDE Tnp4 domain-containing protein</fullName>
    </recommendedName>
</protein>
<evidence type="ECO:0000313" key="2">
    <source>
        <dbReference type="Proteomes" id="UP001231189"/>
    </source>
</evidence>
<proteinExistence type="predicted"/>
<dbReference type="EMBL" id="JAUUTY010000006">
    <property type="protein sequence ID" value="KAK1620172.1"/>
    <property type="molecule type" value="Genomic_DNA"/>
</dbReference>
<evidence type="ECO:0000313" key="1">
    <source>
        <dbReference type="EMBL" id="KAK1620172.1"/>
    </source>
</evidence>
<dbReference type="InterPro" id="IPR006912">
    <property type="entry name" value="Harbinger_derived_prot"/>
</dbReference>
<sequence>MDIDGEMMVQLFTEEQNAHAVRRQQQQLILTNMPFFVVPRRGGSKPGKRRNINRHREAGAMLLDADYFNKDATHSPKEFRRRFRMKKELFLKIVHGVREYDKYFMSKKYCTGLWGFTLIQKCTAAMRCLAYGAPPDTTNDYMYIDSLQEQTMISTCCSSPVFAGLAEGQAHAVNFEVSHAYNKGYYLADGIYPTYATFVKTIPSPSNKMEAYFATCQEAERKDVEHAFGVLQQRFAIVRYPALTWSEAHMWEVMNAWMIIHNMIIKSEHDAPVQDDHPFDYQGPLAEPTLPLPAVFAALRLRPPPLRRRSPPSAAVLLPRPLFSIPACPPFCVARRRPAPPAGPLLPRLHPSSPPSREKGLLSAAVAPTVLLPTLLPLPDATQADKDAAKSADDTALANYDRKVQDHSTTVATYRLDLTDYTQWIDEDARVAVLLSGLFFVSAISRLGMLFTCLWSARSIPFEGDSTIDEFYTQSADIWRQLDSRRTTICATCPCCLTVRADLEFQRVFEFLSRLRKEFEPRRAQLISRGRVPLSEVLSFVRGDSSSWWVFLRFPLYLLLVALLCRHSWTPMMSPSLRSPALPILSTPPPRAESAAAASWYDNTSAPRGRHYRGLRGLLAATLPRRLPGSCWLFGTATPPSTQSGPPYTALVGAGPQP</sequence>
<keyword evidence="2" id="KW-1185">Reference proteome</keyword>
<dbReference type="Pfam" id="PF04827">
    <property type="entry name" value="Plant_tran"/>
    <property type="match status" value="1"/>
</dbReference>
<dbReference type="PANTHER" id="PTHR47150">
    <property type="entry name" value="OS12G0169200 PROTEIN"/>
    <property type="match status" value="1"/>
</dbReference>
<evidence type="ECO:0008006" key="3">
    <source>
        <dbReference type="Google" id="ProtNLM"/>
    </source>
</evidence>
<accession>A0AAD8RHC5</accession>
<dbReference type="AlphaFoldDB" id="A0AAD8RHC5"/>
<reference evidence="1" key="1">
    <citation type="submission" date="2023-07" db="EMBL/GenBank/DDBJ databases">
        <title>A chromosome-level genome assembly of Lolium multiflorum.</title>
        <authorList>
            <person name="Chen Y."/>
            <person name="Copetti D."/>
            <person name="Kolliker R."/>
            <person name="Studer B."/>
        </authorList>
    </citation>
    <scope>NUCLEOTIDE SEQUENCE</scope>
    <source>
        <strain evidence="1">02402/16</strain>
        <tissue evidence="1">Leaf</tissue>
    </source>
</reference>
<gene>
    <name evidence="1" type="ORF">QYE76_025689</name>
</gene>
<name>A0AAD8RHC5_LOLMU</name>
<dbReference type="PANTHER" id="PTHR47150:SF4">
    <property type="entry name" value="HARBINGER TRANSPOSASE-DERIVED PROTEIN-RELATED"/>
    <property type="match status" value="1"/>
</dbReference>
<organism evidence="1 2">
    <name type="scientific">Lolium multiflorum</name>
    <name type="common">Italian ryegrass</name>
    <name type="synonym">Lolium perenne subsp. multiflorum</name>
    <dbReference type="NCBI Taxonomy" id="4521"/>
    <lineage>
        <taxon>Eukaryota</taxon>
        <taxon>Viridiplantae</taxon>
        <taxon>Streptophyta</taxon>
        <taxon>Embryophyta</taxon>
        <taxon>Tracheophyta</taxon>
        <taxon>Spermatophyta</taxon>
        <taxon>Magnoliopsida</taxon>
        <taxon>Liliopsida</taxon>
        <taxon>Poales</taxon>
        <taxon>Poaceae</taxon>
        <taxon>BOP clade</taxon>
        <taxon>Pooideae</taxon>
        <taxon>Poodae</taxon>
        <taxon>Poeae</taxon>
        <taxon>Poeae Chloroplast Group 2 (Poeae type)</taxon>
        <taxon>Loliodinae</taxon>
        <taxon>Loliinae</taxon>
        <taxon>Lolium</taxon>
    </lineage>
</organism>
<dbReference type="Proteomes" id="UP001231189">
    <property type="component" value="Unassembled WGS sequence"/>
</dbReference>